<dbReference type="Proteomes" id="UP000321943">
    <property type="component" value="Chromosome"/>
</dbReference>
<sequence>MNKMLIILFGILTILSYSSKAQIITCCKNCYRENSQIKNKKYD</sequence>
<accession>A0A7U6LB78</accession>
<gene>
    <name evidence="1" type="ORF">JCM16777_1463</name>
</gene>
<dbReference type="AlphaFoldDB" id="A0A7U6LB78"/>
<dbReference type="KEGG" id="lwd:JCM16777_1463"/>
<reference evidence="1 2" key="1">
    <citation type="submission" date="2019-07" db="EMBL/GenBank/DDBJ databases">
        <title>Complete Genome Sequence of Leptotrichia wadei Strain JCM16777.</title>
        <authorList>
            <person name="Watanabe S."/>
            <person name="Cui L."/>
        </authorList>
    </citation>
    <scope>NUCLEOTIDE SEQUENCE [LARGE SCALE GENOMIC DNA]</scope>
    <source>
        <strain evidence="1 2">JCM16777</strain>
    </source>
</reference>
<protein>
    <submittedName>
        <fullName evidence="1">Uncharacterized protein</fullName>
    </submittedName>
</protein>
<name>A0A7U6LB78_9FUSO</name>
<dbReference type="EMBL" id="AP019829">
    <property type="protein sequence ID" value="BBM43213.1"/>
    <property type="molecule type" value="Genomic_DNA"/>
</dbReference>
<proteinExistence type="predicted"/>
<evidence type="ECO:0000313" key="2">
    <source>
        <dbReference type="Proteomes" id="UP000321943"/>
    </source>
</evidence>
<evidence type="ECO:0000313" key="1">
    <source>
        <dbReference type="EMBL" id="BBM43213.1"/>
    </source>
</evidence>
<organism evidence="1 2">
    <name type="scientific">Leptotrichia wadei</name>
    <dbReference type="NCBI Taxonomy" id="157687"/>
    <lineage>
        <taxon>Bacteria</taxon>
        <taxon>Fusobacteriati</taxon>
        <taxon>Fusobacteriota</taxon>
        <taxon>Fusobacteriia</taxon>
        <taxon>Fusobacteriales</taxon>
        <taxon>Leptotrichiaceae</taxon>
        <taxon>Leptotrichia</taxon>
    </lineage>
</organism>